<reference evidence="2" key="1">
    <citation type="submission" date="2021-02" db="EMBL/GenBank/DDBJ databases">
        <authorList>
            <person name="Nowell W R."/>
        </authorList>
    </citation>
    <scope>NUCLEOTIDE SEQUENCE</scope>
</reference>
<dbReference type="PANTHER" id="PTHR16160:SF13">
    <property type="entry name" value="FERMITIN 2-RELATED"/>
    <property type="match status" value="1"/>
</dbReference>
<dbReference type="GO" id="GO:0005178">
    <property type="term" value="F:integrin binding"/>
    <property type="evidence" value="ECO:0007669"/>
    <property type="project" value="TreeGrafter"/>
</dbReference>
<accession>A0A8S3HXY6</accession>
<dbReference type="GO" id="GO:0030055">
    <property type="term" value="C:cell-substrate junction"/>
    <property type="evidence" value="ECO:0007669"/>
    <property type="project" value="TreeGrafter"/>
</dbReference>
<evidence type="ECO:0000259" key="1">
    <source>
        <dbReference type="PROSITE" id="PS50003"/>
    </source>
</evidence>
<proteinExistence type="predicted"/>
<dbReference type="PROSITE" id="PS50003">
    <property type="entry name" value="PH_DOMAIN"/>
    <property type="match status" value="1"/>
</dbReference>
<dbReference type="GO" id="GO:0007160">
    <property type="term" value="P:cell-matrix adhesion"/>
    <property type="evidence" value="ECO:0007669"/>
    <property type="project" value="TreeGrafter"/>
</dbReference>
<dbReference type="EMBL" id="CAJOBJ010336389">
    <property type="protein sequence ID" value="CAF5189481.1"/>
    <property type="molecule type" value="Genomic_DNA"/>
</dbReference>
<dbReference type="Proteomes" id="UP000681720">
    <property type="component" value="Unassembled WGS sequence"/>
</dbReference>
<dbReference type="InterPro" id="IPR001849">
    <property type="entry name" value="PH_domain"/>
</dbReference>
<dbReference type="InterPro" id="IPR037843">
    <property type="entry name" value="Kindlin/fermitin"/>
</dbReference>
<feature type="non-terminal residue" evidence="2">
    <location>
        <position position="1"/>
    </location>
</feature>
<dbReference type="PANTHER" id="PTHR16160">
    <property type="entry name" value="FERMITIN 2-RELATED"/>
    <property type="match status" value="1"/>
</dbReference>
<name>A0A8S3HXY6_9BILA</name>
<comment type="caution">
    <text evidence="2">The sequence shown here is derived from an EMBL/GenBank/DDBJ whole genome shotgun (WGS) entry which is preliminary data.</text>
</comment>
<dbReference type="InterPro" id="IPR011993">
    <property type="entry name" value="PH-like_dom_sf"/>
</dbReference>
<protein>
    <recommendedName>
        <fullName evidence="1">PH domain-containing protein</fullName>
    </recommendedName>
</protein>
<dbReference type="AlphaFoldDB" id="A0A8S3HXY6"/>
<evidence type="ECO:0000313" key="2">
    <source>
        <dbReference type="EMBL" id="CAF5189481.1"/>
    </source>
</evidence>
<gene>
    <name evidence="2" type="ORF">GIL414_LOCUS72446</name>
</gene>
<dbReference type="Gene3D" id="2.30.29.30">
    <property type="entry name" value="Pleckstrin-homology domain (PH domain)/Phosphotyrosine-binding domain (PTB)"/>
    <property type="match status" value="1"/>
</dbReference>
<evidence type="ECO:0000313" key="3">
    <source>
        <dbReference type="Proteomes" id="UP000681720"/>
    </source>
</evidence>
<sequence length="132" mass="15212">ADMNTSAKKYLIRLMIPSIDGMNQTLIKCSTQKQYATWIAALRLASKGQSIDEISYETERESILALFNMKNSASTSHENKFNFLPENYVSKKISKKYKTKQCFDIIYFCPKIKSIASRRPYINEESIYVGTE</sequence>
<feature type="domain" description="PH" evidence="1">
    <location>
        <begin position="1"/>
        <end position="47"/>
    </location>
</feature>
<organism evidence="2 3">
    <name type="scientific">Rotaria magnacalcarata</name>
    <dbReference type="NCBI Taxonomy" id="392030"/>
    <lineage>
        <taxon>Eukaryota</taxon>
        <taxon>Metazoa</taxon>
        <taxon>Spiralia</taxon>
        <taxon>Gnathifera</taxon>
        <taxon>Rotifera</taxon>
        <taxon>Eurotatoria</taxon>
        <taxon>Bdelloidea</taxon>
        <taxon>Philodinida</taxon>
        <taxon>Philodinidae</taxon>
        <taxon>Rotaria</taxon>
    </lineage>
</organism>
<dbReference type="GO" id="GO:0007229">
    <property type="term" value="P:integrin-mediated signaling pathway"/>
    <property type="evidence" value="ECO:0007669"/>
    <property type="project" value="InterPro"/>
</dbReference>